<name>A0A830GY51_9CREN</name>
<feature type="domain" description="Glycine transporter" evidence="7">
    <location>
        <begin position="9"/>
        <end position="82"/>
    </location>
</feature>
<feature type="transmembrane region" description="Helical" evidence="6">
    <location>
        <begin position="33"/>
        <end position="54"/>
    </location>
</feature>
<dbReference type="PANTHER" id="PTHR30506">
    <property type="entry name" value="INNER MEMBRANE PROTEIN"/>
    <property type="match status" value="1"/>
</dbReference>
<keyword evidence="3 6" id="KW-0812">Transmembrane</keyword>
<evidence type="ECO:0000313" key="9">
    <source>
        <dbReference type="Proteomes" id="UP000610960"/>
    </source>
</evidence>
<feature type="transmembrane region" description="Helical" evidence="6">
    <location>
        <begin position="93"/>
        <end position="114"/>
    </location>
</feature>
<comment type="caution">
    <text evidence="8">The sequence shown here is derived from an EMBL/GenBank/DDBJ whole genome shotgun (WGS) entry which is preliminary data.</text>
</comment>
<keyword evidence="9" id="KW-1185">Reference proteome</keyword>
<evidence type="ECO:0000256" key="3">
    <source>
        <dbReference type="ARBA" id="ARBA00022692"/>
    </source>
</evidence>
<dbReference type="Pfam" id="PF03458">
    <property type="entry name" value="Gly_transporter"/>
    <property type="match status" value="2"/>
</dbReference>
<dbReference type="InterPro" id="IPR005115">
    <property type="entry name" value="Gly_transporter"/>
</dbReference>
<evidence type="ECO:0000256" key="4">
    <source>
        <dbReference type="ARBA" id="ARBA00022989"/>
    </source>
</evidence>
<keyword evidence="2" id="KW-1003">Cell membrane</keyword>
<feature type="domain" description="Glycine transporter" evidence="7">
    <location>
        <begin position="95"/>
        <end position="167"/>
    </location>
</feature>
<feature type="transmembrane region" description="Helical" evidence="6">
    <location>
        <begin position="120"/>
        <end position="140"/>
    </location>
</feature>
<evidence type="ECO:0000313" key="8">
    <source>
        <dbReference type="EMBL" id="GGP22217.1"/>
    </source>
</evidence>
<reference evidence="8" key="2">
    <citation type="submission" date="2020-09" db="EMBL/GenBank/DDBJ databases">
        <authorList>
            <person name="Sun Q."/>
            <person name="Ohkuma M."/>
        </authorList>
    </citation>
    <scope>NUCLEOTIDE SEQUENCE</scope>
    <source>
        <strain evidence="8">JCM 10088</strain>
    </source>
</reference>
<evidence type="ECO:0000256" key="6">
    <source>
        <dbReference type="SAM" id="Phobius"/>
    </source>
</evidence>
<feature type="transmembrane region" description="Helical" evidence="6">
    <location>
        <begin position="6"/>
        <end position="26"/>
    </location>
</feature>
<evidence type="ECO:0000256" key="1">
    <source>
        <dbReference type="ARBA" id="ARBA00004651"/>
    </source>
</evidence>
<dbReference type="RefSeq" id="WP_188597015.1">
    <property type="nucleotide sequence ID" value="NZ_BMNL01000004.1"/>
</dbReference>
<proteinExistence type="predicted"/>
<protein>
    <submittedName>
        <fullName evidence="8">Membrane protein</fullName>
    </submittedName>
</protein>
<dbReference type="PANTHER" id="PTHR30506:SF3">
    <property type="entry name" value="UPF0126 INNER MEMBRANE PROTEIN YADS-RELATED"/>
    <property type="match status" value="1"/>
</dbReference>
<accession>A0A830GY51</accession>
<dbReference type="GO" id="GO:0005886">
    <property type="term" value="C:plasma membrane"/>
    <property type="evidence" value="ECO:0007669"/>
    <property type="project" value="UniProtKB-SubCell"/>
</dbReference>
<evidence type="ECO:0000256" key="5">
    <source>
        <dbReference type="ARBA" id="ARBA00023136"/>
    </source>
</evidence>
<feature type="transmembrane region" description="Helical" evidence="6">
    <location>
        <begin position="66"/>
        <end position="86"/>
    </location>
</feature>
<dbReference type="AlphaFoldDB" id="A0A830GY51"/>
<reference evidence="8" key="1">
    <citation type="journal article" date="2014" name="Int. J. Syst. Evol. Microbiol.">
        <title>Complete genome sequence of Corynebacterium casei LMG S-19264T (=DSM 44701T), isolated from a smear-ripened cheese.</title>
        <authorList>
            <consortium name="US DOE Joint Genome Institute (JGI-PGF)"/>
            <person name="Walter F."/>
            <person name="Albersmeier A."/>
            <person name="Kalinowski J."/>
            <person name="Ruckert C."/>
        </authorList>
    </citation>
    <scope>NUCLEOTIDE SEQUENCE</scope>
    <source>
        <strain evidence="8">JCM 10088</strain>
    </source>
</reference>
<comment type="subcellular location">
    <subcellularLocation>
        <location evidence="1">Cell membrane</location>
        <topology evidence="1">Multi-pass membrane protein</topology>
    </subcellularLocation>
</comment>
<keyword evidence="5 6" id="KW-0472">Membrane</keyword>
<sequence>MLASLVIDVLNYVGIVAFAVSGALKAIEKDMDLLGVVVLGFSTALVGGITRDVLLGVTPPVNITYLPYPITAIVASLAALPFARYVMRGIKPFLYADALGLGAFTAIGAQVAFIHGINPLGIAMLASITAVGGGVVRDLLANEVPMVLSREVYATASIIGGLAYWPLAEVSPPGDAALIVTVLVSSIRIAAIERGWSLPRARSLAWKGDRQRHQRSS</sequence>
<dbReference type="Proteomes" id="UP000610960">
    <property type="component" value="Unassembled WGS sequence"/>
</dbReference>
<organism evidence="8 9">
    <name type="scientific">Thermocladium modestius</name>
    <dbReference type="NCBI Taxonomy" id="62609"/>
    <lineage>
        <taxon>Archaea</taxon>
        <taxon>Thermoproteota</taxon>
        <taxon>Thermoprotei</taxon>
        <taxon>Thermoproteales</taxon>
        <taxon>Thermoproteaceae</taxon>
        <taxon>Thermocladium</taxon>
    </lineage>
</organism>
<keyword evidence="4 6" id="KW-1133">Transmembrane helix</keyword>
<evidence type="ECO:0000259" key="7">
    <source>
        <dbReference type="Pfam" id="PF03458"/>
    </source>
</evidence>
<dbReference type="OrthoDB" id="116318at2157"/>
<evidence type="ECO:0000256" key="2">
    <source>
        <dbReference type="ARBA" id="ARBA00022475"/>
    </source>
</evidence>
<dbReference type="EMBL" id="BMNL01000004">
    <property type="protein sequence ID" value="GGP22217.1"/>
    <property type="molecule type" value="Genomic_DNA"/>
</dbReference>
<gene>
    <name evidence="8" type="ORF">GCM10007981_17390</name>
</gene>